<dbReference type="PANTHER" id="PTHR38032">
    <property type="entry name" value="POLYMERASE-RELATED"/>
    <property type="match status" value="1"/>
</dbReference>
<dbReference type="InterPro" id="IPR046865">
    <property type="entry name" value="FapA_b_solenoid"/>
</dbReference>
<dbReference type="EMBL" id="DF977003">
    <property type="protein sequence ID" value="GAQ26229.1"/>
    <property type="molecule type" value="Genomic_DNA"/>
</dbReference>
<dbReference type="InterPro" id="IPR046866">
    <property type="entry name" value="FapA_N"/>
</dbReference>
<dbReference type="Pfam" id="PF03961">
    <property type="entry name" value="FapA"/>
    <property type="match status" value="1"/>
</dbReference>
<evidence type="ECO:0000256" key="1">
    <source>
        <dbReference type="SAM" id="MobiDB-lite"/>
    </source>
</evidence>
<evidence type="ECO:0000313" key="4">
    <source>
        <dbReference type="Proteomes" id="UP000062160"/>
    </source>
</evidence>
<reference evidence="3" key="1">
    <citation type="journal article" date="2016" name="Genome Announc.">
        <title>Draft Genome Sequence of the Syntrophic Lactate-Degrading Bacterium Tepidanaerobacter syntrophicus JLT.</title>
        <authorList>
            <person name="Matsuura N."/>
            <person name="Ohashi A."/>
            <person name="Tourlousse D.M."/>
            <person name="Sekiguchi Y."/>
        </authorList>
    </citation>
    <scope>NUCLEOTIDE SEQUENCE [LARGE SCALE GENOMIC DNA]</scope>
    <source>
        <strain evidence="3">JL</strain>
    </source>
</reference>
<evidence type="ECO:0000259" key="2">
    <source>
        <dbReference type="Pfam" id="PF20250"/>
    </source>
</evidence>
<proteinExistence type="predicted"/>
<feature type="region of interest" description="Disordered" evidence="1">
    <location>
        <begin position="1"/>
        <end position="27"/>
    </location>
</feature>
<dbReference type="STRING" id="224999.GCA_001485475_02273"/>
<dbReference type="AlphaFoldDB" id="A0A0U9HHD6"/>
<dbReference type="RefSeq" id="WP_059034117.1">
    <property type="nucleotide sequence ID" value="NZ_DF977003.1"/>
</dbReference>
<dbReference type="InterPro" id="IPR005646">
    <property type="entry name" value="FapA"/>
</dbReference>
<name>A0A0U9HHD6_9FIRM</name>
<dbReference type="PANTHER" id="PTHR38032:SF1">
    <property type="entry name" value="RNA-BINDING PROTEIN KHPB N-TERMINAL DOMAIN-CONTAINING PROTEIN"/>
    <property type="match status" value="1"/>
</dbReference>
<keyword evidence="4" id="KW-1185">Reference proteome</keyword>
<evidence type="ECO:0000313" key="3">
    <source>
        <dbReference type="EMBL" id="GAQ26229.1"/>
    </source>
</evidence>
<accession>A0A0U9HHD6</accession>
<gene>
    <name evidence="3" type="ORF">TSYNT_9493</name>
</gene>
<feature type="domain" description="Flagellar Assembly Protein A N-terminal region" evidence="2">
    <location>
        <begin position="28"/>
        <end position="199"/>
    </location>
</feature>
<organism evidence="3">
    <name type="scientific">Tepidanaerobacter syntrophicus</name>
    <dbReference type="NCBI Taxonomy" id="224999"/>
    <lineage>
        <taxon>Bacteria</taxon>
        <taxon>Bacillati</taxon>
        <taxon>Bacillota</taxon>
        <taxon>Clostridia</taxon>
        <taxon>Thermosediminibacterales</taxon>
        <taxon>Tepidanaerobacteraceae</taxon>
        <taxon>Tepidanaerobacter</taxon>
    </lineage>
</organism>
<protein>
    <recommendedName>
        <fullName evidence="2">Flagellar Assembly Protein A N-terminal region domain-containing protein</fullName>
    </recommendedName>
</protein>
<sequence>MGADDNKKLEEANVSEDSKNNTENDAKIEIDISKDEMEATLCIISPRGTENLPDFDTVLKELDAKNITYGLNYDLIKEILTKRILNKPIKIASGTAPVDGKDGYVKYHFDLKQEAKPKILADGTADYYNLDIIINVKKGQLIAEIFPPTKGTPGKTVKGKPVKAKNGREARIIIGKNVVMSDDKKKLFANIDGQPIISGNKISVLPVLEIKGDVGPATGNIDFLGSITVFGNVKSGFSIKSAGDIEINGIVEAAEIESEGNIIIKRGVQGQGKGYLKANGSITARYIENATAEAGENIEILDASMHSSLSAGKNITAKGKKGLIVGGVARAGEKIVAKTIGSPMCTYTELEVGMNPSLKLKYQEICNKLHAIESDLHKIEQAVPVLEKLKEADQLSPEKETLLEKLLSTKDVLVEEKSELLIEKENLDLAISYSDKANISASDVCYAGVNIIIGNASLKIRDKIDHVTFYNYGGQIKFGPYEG</sequence>
<dbReference type="Proteomes" id="UP000062160">
    <property type="component" value="Unassembled WGS sequence"/>
</dbReference>
<dbReference type="Pfam" id="PF20250">
    <property type="entry name" value="FapA_N"/>
    <property type="match status" value="1"/>
</dbReference>